<proteinExistence type="predicted"/>
<dbReference type="SMART" id="SM00225">
    <property type="entry name" value="BTB"/>
    <property type="match status" value="1"/>
</dbReference>
<feature type="domain" description="BTB" evidence="1">
    <location>
        <begin position="182"/>
        <end position="244"/>
    </location>
</feature>
<dbReference type="InterPro" id="IPR011333">
    <property type="entry name" value="SKP1/BTB/POZ_sf"/>
</dbReference>
<accession>A0A195ECL7</accession>
<keyword evidence="3" id="KW-1185">Reference proteome</keyword>
<organism evidence="2 3">
    <name type="scientific">Trachymyrmex cornetzi</name>
    <dbReference type="NCBI Taxonomy" id="471704"/>
    <lineage>
        <taxon>Eukaryota</taxon>
        <taxon>Metazoa</taxon>
        <taxon>Ecdysozoa</taxon>
        <taxon>Arthropoda</taxon>
        <taxon>Hexapoda</taxon>
        <taxon>Insecta</taxon>
        <taxon>Pterygota</taxon>
        <taxon>Neoptera</taxon>
        <taxon>Endopterygota</taxon>
        <taxon>Hymenoptera</taxon>
        <taxon>Apocrita</taxon>
        <taxon>Aculeata</taxon>
        <taxon>Formicoidea</taxon>
        <taxon>Formicidae</taxon>
        <taxon>Myrmicinae</taxon>
        <taxon>Trachymyrmex</taxon>
    </lineage>
</organism>
<dbReference type="Pfam" id="PF00651">
    <property type="entry name" value="BTB"/>
    <property type="match status" value="1"/>
</dbReference>
<evidence type="ECO:0000259" key="1">
    <source>
        <dbReference type="PROSITE" id="PS50097"/>
    </source>
</evidence>
<dbReference type="Proteomes" id="UP000078492">
    <property type="component" value="Unassembled WGS sequence"/>
</dbReference>
<dbReference type="InterPro" id="IPR000210">
    <property type="entry name" value="BTB/POZ_dom"/>
</dbReference>
<dbReference type="STRING" id="471704.A0A195ECL7"/>
<dbReference type="EMBL" id="KQ979074">
    <property type="protein sequence ID" value="KYN22965.1"/>
    <property type="molecule type" value="Genomic_DNA"/>
</dbReference>
<sequence length="360" mass="42363">TDIIQEMPTSNGDQIVTKHDLHHCRTKCYVKITNFVWSIANFWNIYNFMDTLTSSDIKGEPYKINMCINRKNNKLYLFIRCTDYKEQINIYRYNIYIQGTEGAILCTNWKRFYSNTDPLYEVCFQTFRLKGTKCLPNNTLSIHFTFESYENIVHITMYENMMIETQKLTEAMNNFASHESNLFVTFVVDGKRLRVNKSLVCAASPVFNEMLKKRIEDIEEEIEIIDVEYSIFQIVIFYITTKDVFECKFDAYNDDKKSTLIPLLAAAHKFDIIGLKGMCEKYLTSLITKENAVTYLNIAINNNAVNLANYAKRFIKLHLDDIKYTTEFLEKIKINPEILLEIVEQKTFEERASYIKYIDD</sequence>
<evidence type="ECO:0000313" key="3">
    <source>
        <dbReference type="Proteomes" id="UP000078492"/>
    </source>
</evidence>
<dbReference type="PANTHER" id="PTHR24413">
    <property type="entry name" value="SPECKLE-TYPE POZ PROTEIN"/>
    <property type="match status" value="1"/>
</dbReference>
<dbReference type="AlphaFoldDB" id="A0A195ECL7"/>
<evidence type="ECO:0000313" key="2">
    <source>
        <dbReference type="EMBL" id="KYN22965.1"/>
    </source>
</evidence>
<feature type="non-terminal residue" evidence="2">
    <location>
        <position position="1"/>
    </location>
</feature>
<dbReference type="PROSITE" id="PS50097">
    <property type="entry name" value="BTB"/>
    <property type="match status" value="1"/>
</dbReference>
<dbReference type="Gene3D" id="3.30.710.10">
    <property type="entry name" value="Potassium Channel Kv1.1, Chain A"/>
    <property type="match status" value="1"/>
</dbReference>
<protein>
    <submittedName>
        <fullName evidence="2">Speckle-type POZ protein</fullName>
    </submittedName>
</protein>
<gene>
    <name evidence="2" type="ORF">ALC57_04748</name>
</gene>
<name>A0A195ECL7_9HYME</name>
<dbReference type="SUPFAM" id="SSF54695">
    <property type="entry name" value="POZ domain"/>
    <property type="match status" value="1"/>
</dbReference>
<reference evidence="2 3" key="1">
    <citation type="submission" date="2015-09" db="EMBL/GenBank/DDBJ databases">
        <title>Trachymyrmex cornetzi WGS genome.</title>
        <authorList>
            <person name="Nygaard S."/>
            <person name="Hu H."/>
            <person name="Boomsma J."/>
            <person name="Zhang G."/>
        </authorList>
    </citation>
    <scope>NUCLEOTIDE SEQUENCE [LARGE SCALE GENOMIC DNA]</scope>
    <source>
        <strain evidence="2">Tcor2-1</strain>
        <tissue evidence="2">Whole body</tissue>
    </source>
</reference>